<dbReference type="EMBL" id="CP034159">
    <property type="protein sequence ID" value="AZI33259.1"/>
    <property type="molecule type" value="Genomic_DNA"/>
</dbReference>
<evidence type="ECO:0000313" key="1">
    <source>
        <dbReference type="EMBL" id="AZI33259.1"/>
    </source>
</evidence>
<protein>
    <submittedName>
        <fullName evidence="1">OsmC family peroxiredoxin</fullName>
    </submittedName>
</protein>
<dbReference type="OrthoDB" id="9804010at2"/>
<reference evidence="2" key="1">
    <citation type="submission" date="2018-11" db="EMBL/GenBank/DDBJ databases">
        <title>Proposal to divide the Flavobacteriaceae and reorganize its genera based on Amino Acid Identity values calculated from whole genome sequences.</title>
        <authorList>
            <person name="Nicholson A.C."/>
            <person name="Gulvik C.A."/>
            <person name="Whitney A.M."/>
            <person name="Humrighouse B.W."/>
            <person name="Bell M."/>
            <person name="Holmes B."/>
            <person name="Steigerwalt A.G."/>
            <person name="Villarma A."/>
            <person name="Sheth M."/>
            <person name="Batra D."/>
            <person name="Pryor J."/>
            <person name="Bernardet J.-F."/>
            <person name="Hugo C."/>
            <person name="Kampfer P."/>
            <person name="Newman J.D."/>
            <person name="McQuiston J.R."/>
        </authorList>
    </citation>
    <scope>NUCLEOTIDE SEQUENCE [LARGE SCALE GENOMIC DNA]</scope>
    <source>
        <strain evidence="2">G0081</strain>
    </source>
</reference>
<dbReference type="KEGG" id="ccas:EIB73_08740"/>
<dbReference type="Proteomes" id="UP000270185">
    <property type="component" value="Chromosome"/>
</dbReference>
<dbReference type="Gene3D" id="3.30.300.20">
    <property type="match status" value="1"/>
</dbReference>
<dbReference type="SUPFAM" id="SSF82784">
    <property type="entry name" value="OsmC-like"/>
    <property type="match status" value="1"/>
</dbReference>
<keyword evidence="2" id="KW-1185">Reference proteome</keyword>
<dbReference type="RefSeq" id="WP_125024558.1">
    <property type="nucleotide sequence ID" value="NZ_CP034159.1"/>
</dbReference>
<dbReference type="PANTHER" id="PTHR34352">
    <property type="entry name" value="PROTEIN YHFA"/>
    <property type="match status" value="1"/>
</dbReference>
<dbReference type="InterPro" id="IPR003718">
    <property type="entry name" value="OsmC/Ohr_fam"/>
</dbReference>
<organism evidence="1 2">
    <name type="scientific">Kaistella carnis</name>
    <dbReference type="NCBI Taxonomy" id="1241979"/>
    <lineage>
        <taxon>Bacteria</taxon>
        <taxon>Pseudomonadati</taxon>
        <taxon>Bacteroidota</taxon>
        <taxon>Flavobacteriia</taxon>
        <taxon>Flavobacteriales</taxon>
        <taxon>Weeksellaceae</taxon>
        <taxon>Chryseobacterium group</taxon>
        <taxon>Kaistella</taxon>
    </lineage>
</organism>
<sequence>MKITLNRINEDYLFECTNSLGNKILLDNTSQSEGTKGVSPMETILMAVAGCSGIDMVSILKKQRQEITKFSAEVVGERIEIDEAKPFKTITVSFHLEGNIDPKKAERAAALSFEKYCSVSKTMEPNVTVNYEVFVNGEKVGQV</sequence>
<dbReference type="PANTHER" id="PTHR34352:SF1">
    <property type="entry name" value="PROTEIN YHFA"/>
    <property type="match status" value="1"/>
</dbReference>
<dbReference type="InterPro" id="IPR036102">
    <property type="entry name" value="OsmC/Ohrsf"/>
</dbReference>
<proteinExistence type="predicted"/>
<dbReference type="Pfam" id="PF02566">
    <property type="entry name" value="OsmC"/>
    <property type="match status" value="1"/>
</dbReference>
<dbReference type="AlphaFoldDB" id="A0A3G8XJI2"/>
<dbReference type="InterPro" id="IPR015946">
    <property type="entry name" value="KH_dom-like_a/b"/>
</dbReference>
<evidence type="ECO:0000313" key="2">
    <source>
        <dbReference type="Proteomes" id="UP000270185"/>
    </source>
</evidence>
<accession>A0A3G8XJI2</accession>
<gene>
    <name evidence="1" type="ORF">EIB73_08740</name>
</gene>
<name>A0A3G8XJI2_9FLAO</name>